<dbReference type="GO" id="GO:0005507">
    <property type="term" value="F:copper ion binding"/>
    <property type="evidence" value="ECO:0007669"/>
    <property type="project" value="InterPro"/>
</dbReference>
<evidence type="ECO:0000256" key="4">
    <source>
        <dbReference type="ARBA" id="ARBA00022989"/>
    </source>
</evidence>
<proteinExistence type="predicted"/>
<gene>
    <name evidence="6" type="primary">ctaG_5</name>
    <name evidence="6" type="ORF">GALL_426600</name>
</gene>
<sequence length="174" mass="18754">MTRPGRSFGTRMALVAALGVVAGGGWMAWADLIRSANPLDHVVRVHFTVATNGGASHLTPMQDSMKMHLGETGIAFYEAENPSDQAVSGLGQYSVSPPEADPYLVRIACFCTTQQSLQPHERIEMPVTFYLDPSIAKDPKLGNLHDITLSYTYHEAKLPGTQASLSPVSTTPVN</sequence>
<reference evidence="6" key="1">
    <citation type="submission" date="2016-10" db="EMBL/GenBank/DDBJ databases">
        <title>Sequence of Gallionella enrichment culture.</title>
        <authorList>
            <person name="Poehlein A."/>
            <person name="Muehling M."/>
            <person name="Daniel R."/>
        </authorList>
    </citation>
    <scope>NUCLEOTIDE SEQUENCE</scope>
</reference>
<comment type="subcellular location">
    <subcellularLocation>
        <location evidence="2">Membrane</location>
        <topology evidence="2">Single-pass membrane protein</topology>
    </subcellularLocation>
</comment>
<keyword evidence="3" id="KW-0812">Transmembrane</keyword>
<keyword evidence="4" id="KW-1133">Transmembrane helix</keyword>
<dbReference type="SUPFAM" id="SSF110111">
    <property type="entry name" value="Ctag/Cox11"/>
    <property type="match status" value="1"/>
</dbReference>
<evidence type="ECO:0000256" key="1">
    <source>
        <dbReference type="ARBA" id="ARBA00004007"/>
    </source>
</evidence>
<name>A0A1J5PW22_9ZZZZ</name>
<keyword evidence="5" id="KW-0472">Membrane</keyword>
<organism evidence="6">
    <name type="scientific">mine drainage metagenome</name>
    <dbReference type="NCBI Taxonomy" id="410659"/>
    <lineage>
        <taxon>unclassified sequences</taxon>
        <taxon>metagenomes</taxon>
        <taxon>ecological metagenomes</taxon>
    </lineage>
</organism>
<comment type="function">
    <text evidence="1">Exerts its effect at some terminal stage of cytochrome c oxidase synthesis, probably by being involved in the insertion of the copper B into subunit I.</text>
</comment>
<dbReference type="PANTHER" id="PTHR21320">
    <property type="entry name" value="CYTOCHROME C OXIDASE ASSEMBLY PROTEIN COX11-RELATED"/>
    <property type="match status" value="1"/>
</dbReference>
<evidence type="ECO:0000313" key="6">
    <source>
        <dbReference type="EMBL" id="OIQ75673.1"/>
    </source>
</evidence>
<dbReference type="GO" id="GO:0016020">
    <property type="term" value="C:membrane"/>
    <property type="evidence" value="ECO:0007669"/>
    <property type="project" value="UniProtKB-SubCell"/>
</dbReference>
<dbReference type="AlphaFoldDB" id="A0A1J5PW22"/>
<dbReference type="InterPro" id="IPR023471">
    <property type="entry name" value="CtaG/Cox11_dom_sf"/>
</dbReference>
<dbReference type="EMBL" id="MLJW01002091">
    <property type="protein sequence ID" value="OIQ75673.1"/>
    <property type="molecule type" value="Genomic_DNA"/>
</dbReference>
<evidence type="ECO:0000256" key="2">
    <source>
        <dbReference type="ARBA" id="ARBA00004167"/>
    </source>
</evidence>
<dbReference type="InterPro" id="IPR007533">
    <property type="entry name" value="Cyt_c_oxidase_assmbl_CtaG"/>
</dbReference>
<dbReference type="PANTHER" id="PTHR21320:SF3">
    <property type="entry name" value="CYTOCHROME C OXIDASE ASSEMBLY PROTEIN COX11, MITOCHONDRIAL-RELATED"/>
    <property type="match status" value="1"/>
</dbReference>
<evidence type="ECO:0000256" key="5">
    <source>
        <dbReference type="ARBA" id="ARBA00023136"/>
    </source>
</evidence>
<protein>
    <submittedName>
        <fullName evidence="6">Cytochrome c oxidase assembly protein CtaG</fullName>
    </submittedName>
</protein>
<dbReference type="Pfam" id="PF04442">
    <property type="entry name" value="CtaG_Cox11"/>
    <property type="match status" value="1"/>
</dbReference>
<comment type="caution">
    <text evidence="6">The sequence shown here is derived from an EMBL/GenBank/DDBJ whole genome shotgun (WGS) entry which is preliminary data.</text>
</comment>
<evidence type="ECO:0000256" key="3">
    <source>
        <dbReference type="ARBA" id="ARBA00022692"/>
    </source>
</evidence>
<dbReference type="Gene3D" id="2.60.370.10">
    <property type="entry name" value="Ctag/Cox11"/>
    <property type="match status" value="1"/>
</dbReference>
<accession>A0A1J5PW22</accession>